<dbReference type="SUPFAM" id="SSF53850">
    <property type="entry name" value="Periplasmic binding protein-like II"/>
    <property type="match status" value="1"/>
</dbReference>
<reference evidence="5 6" key="1">
    <citation type="submission" date="2020-03" db="EMBL/GenBank/DDBJ databases">
        <title>WGS of the type strain of Planosporangium spp.</title>
        <authorList>
            <person name="Thawai C."/>
        </authorList>
    </citation>
    <scope>NUCLEOTIDE SEQUENCE [LARGE SCALE GENOMIC DNA]</scope>
    <source>
        <strain evidence="5 6">TBRC 5610</strain>
    </source>
</reference>
<evidence type="ECO:0000256" key="3">
    <source>
        <dbReference type="ARBA" id="ARBA00022729"/>
    </source>
</evidence>
<dbReference type="InterPro" id="IPR006059">
    <property type="entry name" value="SBP"/>
</dbReference>
<dbReference type="EMBL" id="JAATVY010000001">
    <property type="protein sequence ID" value="NJC68526.1"/>
    <property type="molecule type" value="Genomic_DNA"/>
</dbReference>
<evidence type="ECO:0000256" key="1">
    <source>
        <dbReference type="ARBA" id="ARBA00008520"/>
    </source>
</evidence>
<gene>
    <name evidence="5" type="ORF">HC031_02130</name>
</gene>
<organism evidence="5 6">
    <name type="scientific">Planosporangium thailandense</name>
    <dbReference type="NCBI Taxonomy" id="765197"/>
    <lineage>
        <taxon>Bacteria</taxon>
        <taxon>Bacillati</taxon>
        <taxon>Actinomycetota</taxon>
        <taxon>Actinomycetes</taxon>
        <taxon>Micromonosporales</taxon>
        <taxon>Micromonosporaceae</taxon>
        <taxon>Planosporangium</taxon>
    </lineage>
</organism>
<evidence type="ECO:0000313" key="5">
    <source>
        <dbReference type="EMBL" id="NJC68526.1"/>
    </source>
</evidence>
<dbReference type="Proteomes" id="UP000722989">
    <property type="component" value="Unassembled WGS sequence"/>
</dbReference>
<dbReference type="CDD" id="cd14748">
    <property type="entry name" value="PBP2_UgpB"/>
    <property type="match status" value="1"/>
</dbReference>
<dbReference type="RefSeq" id="WP_167923389.1">
    <property type="nucleotide sequence ID" value="NZ_JAATVY010000001.1"/>
</dbReference>
<dbReference type="InterPro" id="IPR006311">
    <property type="entry name" value="TAT_signal"/>
</dbReference>
<comment type="caution">
    <text evidence="5">The sequence shown here is derived from an EMBL/GenBank/DDBJ whole genome shotgun (WGS) entry which is preliminary data.</text>
</comment>
<evidence type="ECO:0000313" key="6">
    <source>
        <dbReference type="Proteomes" id="UP000722989"/>
    </source>
</evidence>
<feature type="signal peptide" evidence="4">
    <location>
        <begin position="1"/>
        <end position="30"/>
    </location>
</feature>
<keyword evidence="2" id="KW-0813">Transport</keyword>
<dbReference type="PANTHER" id="PTHR30061:SF50">
    <property type="entry name" value="MALTOSE_MALTODEXTRIN-BINDING PERIPLASMIC PROTEIN"/>
    <property type="match status" value="1"/>
</dbReference>
<feature type="chain" id="PRO_5045106694" evidence="4">
    <location>
        <begin position="31"/>
        <end position="447"/>
    </location>
</feature>
<keyword evidence="3 4" id="KW-0732">Signal</keyword>
<dbReference type="Gene3D" id="3.40.190.10">
    <property type="entry name" value="Periplasmic binding protein-like II"/>
    <property type="match status" value="1"/>
</dbReference>
<dbReference type="PROSITE" id="PS51257">
    <property type="entry name" value="PROKAR_LIPOPROTEIN"/>
    <property type="match status" value="1"/>
</dbReference>
<dbReference type="Pfam" id="PF01547">
    <property type="entry name" value="SBP_bac_1"/>
    <property type="match status" value="1"/>
</dbReference>
<proteinExistence type="inferred from homology"/>
<evidence type="ECO:0000256" key="4">
    <source>
        <dbReference type="SAM" id="SignalP"/>
    </source>
</evidence>
<protein>
    <submittedName>
        <fullName evidence="5">ABC transporter substrate-binding protein</fullName>
    </submittedName>
</protein>
<sequence>MPENSPRSDALSRRRFLALSGGVGSAMALAACGGTSTPPASAPAGGNGGANYNGPKVEIVFWNGFTGSDGQTAQKMVDQFNSATPNIQVKMNIYRWEDFFSKLPAAVQSGNGPDVAAMHLDDMPTQAAQNVIVPLDDVAKALDLKESDFSPAVWKGGLYKGKRYGIPIDVHDLGLFYNKTVMQQAGLDPNKPPQNKDDYMAALDILKGKGIQGSWVPPFQFTGGFMFESLLWQFGGDIFDSGVTKATWDSDAGVQALTWMVDLVKKGYSPANVGQDADYLALKNGKNVFNWQGIWQVNDVATLKTFEIGTAPLPKIGPNGGVWGNSHQFVLPRKTSNDANKANASRYFISWFTKNANIWAQSAKVPARKDLVDSQEFKSMTALQSFAADVQYVHYPPSIPGMGDVLTELYNSVNNAVLLKQDPAAALQSSAQRATKILQDNKKKYGI</sequence>
<name>A0ABX0XR97_9ACTN</name>
<evidence type="ECO:0000256" key="2">
    <source>
        <dbReference type="ARBA" id="ARBA00022448"/>
    </source>
</evidence>
<comment type="similarity">
    <text evidence="1">Belongs to the bacterial solute-binding protein 1 family.</text>
</comment>
<accession>A0ABX0XR97</accession>
<dbReference type="PANTHER" id="PTHR30061">
    <property type="entry name" value="MALTOSE-BINDING PERIPLASMIC PROTEIN"/>
    <property type="match status" value="1"/>
</dbReference>
<dbReference type="PROSITE" id="PS51318">
    <property type="entry name" value="TAT"/>
    <property type="match status" value="1"/>
</dbReference>
<keyword evidence="6" id="KW-1185">Reference proteome</keyword>